<dbReference type="EMBL" id="JWHR01000027">
    <property type="protein sequence ID" value="KHS58573.1"/>
    <property type="molecule type" value="Genomic_DNA"/>
</dbReference>
<dbReference type="Pfam" id="PF00392">
    <property type="entry name" value="GntR"/>
    <property type="match status" value="1"/>
</dbReference>
<dbReference type="Gene3D" id="1.10.10.10">
    <property type="entry name" value="Winged helix-like DNA-binding domain superfamily/Winged helix DNA-binding domain"/>
    <property type="match status" value="1"/>
</dbReference>
<protein>
    <recommendedName>
        <fullName evidence="4">HTH gntR-type domain-containing protein</fullName>
    </recommendedName>
</protein>
<dbReference type="GO" id="GO:0003700">
    <property type="term" value="F:DNA-binding transcription factor activity"/>
    <property type="evidence" value="ECO:0007669"/>
    <property type="project" value="InterPro"/>
</dbReference>
<accession>A0A0B3W0M2</accession>
<name>A0A0B3W0M2_9FIRM</name>
<sequence>MDRVLPKYYIIKNDIIKKINNNELAPHQPLPSERELIDSYNVSRITVRRAIDELVKEGYVYKVSGKGSFVNKNTSKQNLNTVHSYTEEITNQGKKPSRKLLKTAVEKGSYEICEKLDLLENENIFVLERVYYADEKPLCLTKAYLPYNQFSNIECFDFAGNSLYNVLENFYNIKITRATQVIEAASSKDEISELLEVEDGHPLLLFNTTTYGQKDGVEFPIEYFISYYKTDNMKYVIEQSR</sequence>
<dbReference type="PRINTS" id="PR00035">
    <property type="entry name" value="HTHGNTR"/>
</dbReference>
<dbReference type="InterPro" id="IPR000524">
    <property type="entry name" value="Tscrpt_reg_HTH_GntR"/>
</dbReference>
<dbReference type="PANTHER" id="PTHR44846:SF1">
    <property type="entry name" value="MANNOSYL-D-GLYCERATE TRANSPORT_METABOLISM SYSTEM REPRESSOR MNGR-RELATED"/>
    <property type="match status" value="1"/>
</dbReference>
<dbReference type="AlphaFoldDB" id="A0A0B3W0M2"/>
<keyword evidence="3" id="KW-0804">Transcription</keyword>
<dbReference type="InterPro" id="IPR011663">
    <property type="entry name" value="UTRA"/>
</dbReference>
<dbReference type="PROSITE" id="PS50949">
    <property type="entry name" value="HTH_GNTR"/>
    <property type="match status" value="1"/>
</dbReference>
<keyword evidence="6" id="KW-1185">Reference proteome</keyword>
<dbReference type="CDD" id="cd07377">
    <property type="entry name" value="WHTH_GntR"/>
    <property type="match status" value="1"/>
</dbReference>
<evidence type="ECO:0000256" key="3">
    <source>
        <dbReference type="ARBA" id="ARBA00023163"/>
    </source>
</evidence>
<dbReference type="PANTHER" id="PTHR44846">
    <property type="entry name" value="MANNOSYL-D-GLYCERATE TRANSPORT/METABOLISM SYSTEM REPRESSOR MNGR-RELATED"/>
    <property type="match status" value="1"/>
</dbReference>
<dbReference type="FunFam" id="1.10.10.10:FF:000079">
    <property type="entry name" value="GntR family transcriptional regulator"/>
    <property type="match status" value="1"/>
</dbReference>
<dbReference type="OrthoDB" id="1648691at2"/>
<evidence type="ECO:0000256" key="2">
    <source>
        <dbReference type="ARBA" id="ARBA00023125"/>
    </source>
</evidence>
<dbReference type="InterPro" id="IPR036388">
    <property type="entry name" value="WH-like_DNA-bd_sf"/>
</dbReference>
<dbReference type="InterPro" id="IPR028978">
    <property type="entry name" value="Chorismate_lyase_/UTRA_dom_sf"/>
</dbReference>
<dbReference type="SMART" id="SM00866">
    <property type="entry name" value="UTRA"/>
    <property type="match status" value="1"/>
</dbReference>
<dbReference type="STRING" id="1577792.QX51_02125"/>
<reference evidence="5 6" key="1">
    <citation type="submission" date="2014-12" db="EMBL/GenBank/DDBJ databases">
        <title>Draft genome sequence of Terrisporobacter sp. 08-306576, isolated from the blood culture of a bacteremia patient.</title>
        <authorList>
            <person name="Lund L.C."/>
            <person name="Sydenham T.V."/>
            <person name="Hogh S.V."/>
            <person name="Skov M.N."/>
            <person name="Kemp M."/>
            <person name="Justesen U.S."/>
        </authorList>
    </citation>
    <scope>NUCLEOTIDE SEQUENCE [LARGE SCALE GENOMIC DNA]</scope>
    <source>
        <strain evidence="5 6">08-306576</strain>
    </source>
</reference>
<comment type="caution">
    <text evidence="5">The sequence shown here is derived from an EMBL/GenBank/DDBJ whole genome shotgun (WGS) entry which is preliminary data.</text>
</comment>
<evidence type="ECO:0000313" key="6">
    <source>
        <dbReference type="Proteomes" id="UP000031189"/>
    </source>
</evidence>
<dbReference type="GO" id="GO:0003677">
    <property type="term" value="F:DNA binding"/>
    <property type="evidence" value="ECO:0007669"/>
    <property type="project" value="UniProtKB-KW"/>
</dbReference>
<evidence type="ECO:0000256" key="1">
    <source>
        <dbReference type="ARBA" id="ARBA00023015"/>
    </source>
</evidence>
<dbReference type="SUPFAM" id="SSF46785">
    <property type="entry name" value="Winged helix' DNA-binding domain"/>
    <property type="match status" value="1"/>
</dbReference>
<dbReference type="GO" id="GO:0045892">
    <property type="term" value="P:negative regulation of DNA-templated transcription"/>
    <property type="evidence" value="ECO:0007669"/>
    <property type="project" value="TreeGrafter"/>
</dbReference>
<dbReference type="SMART" id="SM00345">
    <property type="entry name" value="HTH_GNTR"/>
    <property type="match status" value="1"/>
</dbReference>
<dbReference type="Proteomes" id="UP000031189">
    <property type="component" value="Unassembled WGS sequence"/>
</dbReference>
<dbReference type="RefSeq" id="WP_039678263.1">
    <property type="nucleotide sequence ID" value="NZ_JWHR01000027.1"/>
</dbReference>
<evidence type="ECO:0000313" key="5">
    <source>
        <dbReference type="EMBL" id="KHS58573.1"/>
    </source>
</evidence>
<gene>
    <name evidence="5" type="ORF">QX51_02125</name>
</gene>
<dbReference type="SUPFAM" id="SSF64288">
    <property type="entry name" value="Chorismate lyase-like"/>
    <property type="match status" value="1"/>
</dbReference>
<proteinExistence type="predicted"/>
<dbReference type="Pfam" id="PF07702">
    <property type="entry name" value="UTRA"/>
    <property type="match status" value="1"/>
</dbReference>
<feature type="domain" description="HTH gntR-type" evidence="4">
    <location>
        <begin position="5"/>
        <end position="73"/>
    </location>
</feature>
<evidence type="ECO:0000259" key="4">
    <source>
        <dbReference type="PROSITE" id="PS50949"/>
    </source>
</evidence>
<dbReference type="InterPro" id="IPR050679">
    <property type="entry name" value="Bact_HTH_transcr_reg"/>
</dbReference>
<keyword evidence="1" id="KW-0805">Transcription regulation</keyword>
<organism evidence="5 6">
    <name type="scientific">Terrisporobacter othiniensis</name>
    <dbReference type="NCBI Taxonomy" id="1577792"/>
    <lineage>
        <taxon>Bacteria</taxon>
        <taxon>Bacillati</taxon>
        <taxon>Bacillota</taxon>
        <taxon>Clostridia</taxon>
        <taxon>Peptostreptococcales</taxon>
        <taxon>Peptostreptococcaceae</taxon>
        <taxon>Terrisporobacter</taxon>
    </lineage>
</organism>
<dbReference type="Gene3D" id="3.40.1410.10">
    <property type="entry name" value="Chorismate lyase-like"/>
    <property type="match status" value="1"/>
</dbReference>
<dbReference type="InterPro" id="IPR036390">
    <property type="entry name" value="WH_DNA-bd_sf"/>
</dbReference>
<keyword evidence="2" id="KW-0238">DNA-binding</keyword>